<feature type="transmembrane region" description="Helical" evidence="1">
    <location>
        <begin position="438"/>
        <end position="456"/>
    </location>
</feature>
<reference evidence="2 3" key="1">
    <citation type="journal article" date="2015" name="Genome Announc.">
        <title>Draft Genome Sequence and Gene Annotation of the Entomopathogenic Fungus Verticillium hemipterigenum.</title>
        <authorList>
            <person name="Horn F."/>
            <person name="Habel A."/>
            <person name="Scharf D.H."/>
            <person name="Dworschak J."/>
            <person name="Brakhage A.A."/>
            <person name="Guthke R."/>
            <person name="Hertweck C."/>
            <person name="Linde J."/>
        </authorList>
    </citation>
    <scope>NUCLEOTIDE SEQUENCE [LARGE SCALE GENOMIC DNA]</scope>
</reference>
<evidence type="ECO:0000313" key="2">
    <source>
        <dbReference type="EMBL" id="CEJ92927.1"/>
    </source>
</evidence>
<evidence type="ECO:0000256" key="1">
    <source>
        <dbReference type="SAM" id="Phobius"/>
    </source>
</evidence>
<keyword evidence="1" id="KW-0472">Membrane</keyword>
<dbReference type="EMBL" id="CDHN01000005">
    <property type="protein sequence ID" value="CEJ92927.1"/>
    <property type="molecule type" value="Genomic_DNA"/>
</dbReference>
<feature type="transmembrane region" description="Helical" evidence="1">
    <location>
        <begin position="141"/>
        <end position="159"/>
    </location>
</feature>
<feature type="transmembrane region" description="Helical" evidence="1">
    <location>
        <begin position="186"/>
        <end position="209"/>
    </location>
</feature>
<dbReference type="OrthoDB" id="5153901at2759"/>
<dbReference type="Proteomes" id="UP000039046">
    <property type="component" value="Unassembled WGS sequence"/>
</dbReference>
<keyword evidence="1" id="KW-0812">Transmembrane</keyword>
<dbReference type="HOGENOM" id="CLU_562708_0_0_1"/>
<accession>A0A0A1TPW7</accession>
<sequence>MDSYEQSDAAIDAWSLSGGHFDNSVSGELVPEEYCNSRRATCLAQDDLDNGAAVFDESPDARAMEDTPYEFHSHDYFSRRQQDMDDLEPGIPEWLPSQHRLGRSSFAAPFFASSIEKKAQNPAACGAVAYDIRIKYVMPRFLCRLIGFMLYCCLLANFYQHLGLPCNDRRVARGQKEHAIDTKSILLMWSETMVTMAVCFLIGQGFYGLRHLRERMERVRQTAITVAYAFLKTTIRRRRCLDDELELKIFECLALLTAYPVALYHQIQGNTCEPAVTNYCREISRALKSLRDGKWEIGCSPPGMLAHERSVTVEYFFERFSLNLDAEYRRQAVQTKTPSMAPQYIIYKLRNHFEDFVDAGSIARHSGPIIRENIDLFAMAGRDCGIYSLRDVVPITLLSVVDFCGRVVAFGVPVQNCEWIISETDAQVHNSVAPRAEIFVAWVVLSIISAAVLSILDEMWRLWDPLGKSTNVYAWSLGIASEIDHMLNEFYEQDTSTLDRRHAYMGSSIPLSPPLVVSCGECCERRTI</sequence>
<evidence type="ECO:0000313" key="3">
    <source>
        <dbReference type="Proteomes" id="UP000039046"/>
    </source>
</evidence>
<gene>
    <name evidence="2" type="ORF">VHEMI08554</name>
</gene>
<keyword evidence="1" id="KW-1133">Transmembrane helix</keyword>
<dbReference type="AlphaFoldDB" id="A0A0A1TPW7"/>
<proteinExistence type="predicted"/>
<protein>
    <submittedName>
        <fullName evidence="2">Uncharacterized protein</fullName>
    </submittedName>
</protein>
<name>A0A0A1TPW7_9HYPO</name>
<keyword evidence="3" id="KW-1185">Reference proteome</keyword>
<organism evidence="2 3">
    <name type="scientific">[Torrubiella] hemipterigena</name>
    <dbReference type="NCBI Taxonomy" id="1531966"/>
    <lineage>
        <taxon>Eukaryota</taxon>
        <taxon>Fungi</taxon>
        <taxon>Dikarya</taxon>
        <taxon>Ascomycota</taxon>
        <taxon>Pezizomycotina</taxon>
        <taxon>Sordariomycetes</taxon>
        <taxon>Hypocreomycetidae</taxon>
        <taxon>Hypocreales</taxon>
        <taxon>Clavicipitaceae</taxon>
        <taxon>Clavicipitaceae incertae sedis</taxon>
        <taxon>'Torrubiella' clade</taxon>
    </lineage>
</organism>